<dbReference type="SUPFAM" id="SSF53807">
    <property type="entry name" value="Helical backbone' metal receptor"/>
    <property type="match status" value="1"/>
</dbReference>
<dbReference type="InterPro" id="IPR013785">
    <property type="entry name" value="Aldolase_TIM"/>
</dbReference>
<keyword evidence="10" id="KW-0670">Pyruvate</keyword>
<dbReference type="Gene3D" id="3.40.50.1980">
    <property type="entry name" value="Nitrogenase molybdenum iron protein domain"/>
    <property type="match status" value="1"/>
</dbReference>
<keyword evidence="10" id="KW-0456">Lyase</keyword>
<dbReference type="Proteomes" id="UP000193969">
    <property type="component" value="Unassembled WGS sequence"/>
</dbReference>
<keyword evidence="2" id="KW-0004">4Fe-4S</keyword>
<dbReference type="Gene3D" id="3.20.20.70">
    <property type="entry name" value="Aldolase class I"/>
    <property type="match status" value="1"/>
</dbReference>
<dbReference type="GO" id="GO:0016829">
    <property type="term" value="F:lyase activity"/>
    <property type="evidence" value="ECO:0007669"/>
    <property type="project" value="UniProtKB-KW"/>
</dbReference>
<dbReference type="PROSITE" id="PS51918">
    <property type="entry name" value="RADICAL_SAM"/>
    <property type="match status" value="1"/>
</dbReference>
<dbReference type="EMBL" id="FXBN01000001">
    <property type="protein sequence ID" value="SMH35136.1"/>
    <property type="molecule type" value="Genomic_DNA"/>
</dbReference>
<organism evidence="8 11">
    <name type="scientific">Methanohalophilus portucalensis FDF-1</name>
    <dbReference type="NCBI Taxonomy" id="523843"/>
    <lineage>
        <taxon>Archaea</taxon>
        <taxon>Methanobacteriati</taxon>
        <taxon>Methanobacteriota</taxon>
        <taxon>Stenosarchaea group</taxon>
        <taxon>Methanomicrobia</taxon>
        <taxon>Methanosarcinales</taxon>
        <taxon>Methanosarcinaceae</taxon>
        <taxon>Methanohalophilus</taxon>
    </lineage>
</organism>
<dbReference type="Proteomes" id="UP000185713">
    <property type="component" value="Unassembled WGS sequence"/>
</dbReference>
<protein>
    <submittedName>
        <fullName evidence="10">Pyruvate-formate lyase-activating enzyme</fullName>
    </submittedName>
    <submittedName>
        <fullName evidence="8">Radical SAM protein</fullName>
    </submittedName>
</protein>
<evidence type="ECO:0000313" key="8">
    <source>
        <dbReference type="EMBL" id="OJH49610.1"/>
    </source>
</evidence>
<evidence type="ECO:0000313" key="9">
    <source>
        <dbReference type="EMBL" id="RNI13545.1"/>
    </source>
</evidence>
<reference evidence="10" key="3">
    <citation type="submission" date="2017-04" db="EMBL/GenBank/DDBJ databases">
        <authorList>
            <person name="Afonso C.L."/>
            <person name="Miller P.J."/>
            <person name="Scott M.A."/>
            <person name="Spackman E."/>
            <person name="Goraichik I."/>
            <person name="Dimitrov K.M."/>
            <person name="Suarez D.L."/>
            <person name="Swayne D.E."/>
        </authorList>
    </citation>
    <scope>NUCLEOTIDE SEQUENCE [LARGE SCALE GENOMIC DNA]</scope>
    <source>
        <strain evidence="10">FDF-1</strain>
    </source>
</reference>
<dbReference type="STRING" id="523843.SAMN06264941_0939"/>
<dbReference type="RefSeq" id="WP_072358551.1">
    <property type="nucleotide sequence ID" value="NZ_FXBN01000001.1"/>
</dbReference>
<dbReference type="SFLD" id="SFLDG01101">
    <property type="entry name" value="Uncharacterised_Radical_SAM_Su"/>
    <property type="match status" value="1"/>
</dbReference>
<gene>
    <name evidence="9" type="ORF">EFE41_02915</name>
    <name evidence="8" type="ORF">MPF_0398</name>
    <name evidence="10" type="ORF">SAMN06264941_0939</name>
</gene>
<evidence type="ECO:0000313" key="13">
    <source>
        <dbReference type="Proteomes" id="UP000278252"/>
    </source>
</evidence>
<dbReference type="CDD" id="cd01335">
    <property type="entry name" value="Radical_SAM"/>
    <property type="match status" value="1"/>
</dbReference>
<dbReference type="InterPro" id="IPR027596">
    <property type="entry name" value="AmmeMemoSam_rS"/>
</dbReference>
<reference evidence="12" key="2">
    <citation type="submission" date="2017-04" db="EMBL/GenBank/DDBJ databases">
        <authorList>
            <person name="Varghese N."/>
            <person name="Submissions S."/>
        </authorList>
    </citation>
    <scope>NUCLEOTIDE SEQUENCE [LARGE SCALE GENOMIC DNA]</scope>
    <source>
        <strain evidence="12">FDF-1</strain>
    </source>
</reference>
<keyword evidence="4" id="KW-0479">Metal-binding</keyword>
<evidence type="ECO:0000256" key="4">
    <source>
        <dbReference type="ARBA" id="ARBA00022723"/>
    </source>
</evidence>
<reference evidence="8 11" key="1">
    <citation type="submission" date="2014-12" db="EMBL/GenBank/DDBJ databases">
        <title>The genome sequence of Methanohalophilus portucalensis strain FDF1.</title>
        <authorList>
            <person name="Lai M.-C."/>
            <person name="Lai S.-J."/>
        </authorList>
    </citation>
    <scope>NUCLEOTIDE SEQUENCE [LARGE SCALE GENOMIC DNA]</scope>
    <source>
        <strain evidence="8 11">FDF-1</strain>
    </source>
</reference>
<dbReference type="InterPro" id="IPR034457">
    <property type="entry name" value="Organic_radical-activating"/>
</dbReference>
<dbReference type="Proteomes" id="UP000278252">
    <property type="component" value="Unassembled WGS sequence"/>
</dbReference>
<dbReference type="PANTHER" id="PTHR30352:SF5">
    <property type="entry name" value="PYRUVATE FORMATE-LYASE 1-ACTIVATING ENZYME"/>
    <property type="match status" value="1"/>
</dbReference>
<reference evidence="9 13" key="4">
    <citation type="submission" date="2018-10" db="EMBL/GenBank/DDBJ databases">
        <title>Cultivation of a novel Methanohalophilus strain from Kebrit Deep of the Red Sea and a genomic comparison of members of the genus Methanohalophilus.</title>
        <authorList>
            <person name="Guan Y."/>
            <person name="Ngugi D.K."/>
            <person name="Stingl U."/>
        </authorList>
    </citation>
    <scope>NUCLEOTIDE SEQUENCE [LARGE SCALE GENOMIC DNA]</scope>
    <source>
        <strain evidence="9 13">DSM 7471</strain>
    </source>
</reference>
<evidence type="ECO:0000256" key="2">
    <source>
        <dbReference type="ARBA" id="ARBA00022485"/>
    </source>
</evidence>
<evidence type="ECO:0000313" key="12">
    <source>
        <dbReference type="Proteomes" id="UP000193969"/>
    </source>
</evidence>
<evidence type="ECO:0000256" key="6">
    <source>
        <dbReference type="ARBA" id="ARBA00023014"/>
    </source>
</evidence>
<dbReference type="GO" id="GO:0046872">
    <property type="term" value="F:metal ion binding"/>
    <property type="evidence" value="ECO:0007669"/>
    <property type="project" value="UniProtKB-KW"/>
</dbReference>
<keyword evidence="3" id="KW-0949">S-adenosyl-L-methionine</keyword>
<name>A0A1L9C511_9EURY</name>
<dbReference type="PANTHER" id="PTHR30352">
    <property type="entry name" value="PYRUVATE FORMATE-LYASE-ACTIVATING ENZYME"/>
    <property type="match status" value="1"/>
</dbReference>
<dbReference type="OrthoDB" id="371936at2157"/>
<dbReference type="EMBL" id="RJJH01000001">
    <property type="protein sequence ID" value="RNI13545.1"/>
    <property type="molecule type" value="Genomic_DNA"/>
</dbReference>
<dbReference type="SFLD" id="SFLDS00029">
    <property type="entry name" value="Radical_SAM"/>
    <property type="match status" value="1"/>
</dbReference>
<proteinExistence type="predicted"/>
<dbReference type="GO" id="GO:0051539">
    <property type="term" value="F:4 iron, 4 sulfur cluster binding"/>
    <property type="evidence" value="ECO:0007669"/>
    <property type="project" value="UniProtKB-KW"/>
</dbReference>
<dbReference type="Pfam" id="PF04055">
    <property type="entry name" value="Radical_SAM"/>
    <property type="match status" value="1"/>
</dbReference>
<dbReference type="InterPro" id="IPR007197">
    <property type="entry name" value="rSAM"/>
</dbReference>
<dbReference type="EMBL" id="JWTK01000002">
    <property type="protein sequence ID" value="OJH49610.1"/>
    <property type="molecule type" value="Genomic_DNA"/>
</dbReference>
<dbReference type="InterPro" id="IPR058240">
    <property type="entry name" value="rSAM_sf"/>
</dbReference>
<accession>A0A1L9C511</accession>
<evidence type="ECO:0000256" key="1">
    <source>
        <dbReference type="ARBA" id="ARBA00001966"/>
    </source>
</evidence>
<evidence type="ECO:0000259" key="7">
    <source>
        <dbReference type="PROSITE" id="PS51918"/>
    </source>
</evidence>
<keyword evidence="12" id="KW-1185">Reference proteome</keyword>
<comment type="cofactor">
    <cofactor evidence="1">
        <name>[4Fe-4S] cluster</name>
        <dbReference type="ChEBI" id="CHEBI:49883"/>
    </cofactor>
</comment>
<evidence type="ECO:0000313" key="10">
    <source>
        <dbReference type="EMBL" id="SMH35136.1"/>
    </source>
</evidence>
<feature type="domain" description="Radical SAM core" evidence="7">
    <location>
        <begin position="53"/>
        <end position="268"/>
    </location>
</feature>
<dbReference type="SUPFAM" id="SSF102114">
    <property type="entry name" value="Radical SAM enzymes"/>
    <property type="match status" value="1"/>
</dbReference>
<dbReference type="AlphaFoldDB" id="A0A1L9C511"/>
<evidence type="ECO:0000256" key="5">
    <source>
        <dbReference type="ARBA" id="ARBA00023004"/>
    </source>
</evidence>
<evidence type="ECO:0000256" key="3">
    <source>
        <dbReference type="ARBA" id="ARBA00022691"/>
    </source>
</evidence>
<keyword evidence="6" id="KW-0411">Iron-sulfur</keyword>
<dbReference type="Gene3D" id="1.20.58.2180">
    <property type="match status" value="1"/>
</dbReference>
<sequence length="581" mass="65951">MKCNICEIGCDLAEGKSGQCRMYTNKNGQIIERFPNNYFTMFPVSIETVPLLHFYPRGKFLQVCTIGCNFKCEGCISEILASRLLSTNKKSGISNENVISKALDEDCIGIVFCLNDPAVSYFTFCDLAKKARQNNLLIGCSTNGYFTENVLKELIPLIDFVNIGIKGYSDERYISCGARGSGPVFRNLKLLKESDVHVEVSTIYIKGSEDEVIKTAKFVSSLSRDIPFQVMRFVPFGDAAPQIEPTIRESEVLCDKLSQHLNYVYLFNSPGTDHLNTVCPECSKIIFQREFFGPMGSRTLSYLPQEGCECSTEAFFRGEVSEVFHHEPGFMGGYRITRALEMIHAILVCLGVKDDYKLAEIWANVMETGYLEQLHTSSQDLDSYFDVIEHFAALADRKKEGMELVAYMREKLDFIRSVTNDIERPRVYYCMGYPLFALNGERIENNLVEAAGGESVNKLIDREGKPGVGISHNEFAEMNPEFIFISGFLSTPVSDSYTYCKKHGLSADALKNRRIYGLRPLWDFGSPRWILGLMYIANKLHPDIFKFDIDKEANEFYERFYGVSFDSSRHNRSFYSVSSRQ</sequence>
<keyword evidence="5" id="KW-0408">Iron</keyword>
<evidence type="ECO:0000313" key="11">
    <source>
        <dbReference type="Proteomes" id="UP000185713"/>
    </source>
</evidence>